<dbReference type="eggNOG" id="KOG1694">
    <property type="taxonomic scope" value="Eukaryota"/>
</dbReference>
<dbReference type="STRING" id="3760.A0A251QBQ7"/>
<reference evidence="2 3" key="1">
    <citation type="journal article" date="2013" name="Nat. Genet.">
        <title>The high-quality draft genome of peach (Prunus persica) identifies unique patterns of genetic diversity, domestication and genome evolution.</title>
        <authorList>
            <consortium name="International Peach Genome Initiative"/>
            <person name="Verde I."/>
            <person name="Abbott A.G."/>
            <person name="Scalabrin S."/>
            <person name="Jung S."/>
            <person name="Shu S."/>
            <person name="Marroni F."/>
            <person name="Zhebentyayeva T."/>
            <person name="Dettori M.T."/>
            <person name="Grimwood J."/>
            <person name="Cattonaro F."/>
            <person name="Zuccolo A."/>
            <person name="Rossini L."/>
            <person name="Jenkins J."/>
            <person name="Vendramin E."/>
            <person name="Meisel L.A."/>
            <person name="Decroocq V."/>
            <person name="Sosinski B."/>
            <person name="Prochnik S."/>
            <person name="Mitros T."/>
            <person name="Policriti A."/>
            <person name="Cipriani G."/>
            <person name="Dondini L."/>
            <person name="Ficklin S."/>
            <person name="Goodstein D.M."/>
            <person name="Xuan P."/>
            <person name="Del Fabbro C."/>
            <person name="Aramini V."/>
            <person name="Copetti D."/>
            <person name="Gonzalez S."/>
            <person name="Horner D.S."/>
            <person name="Falchi R."/>
            <person name="Lucas S."/>
            <person name="Mica E."/>
            <person name="Maldonado J."/>
            <person name="Lazzari B."/>
            <person name="Bielenberg D."/>
            <person name="Pirona R."/>
            <person name="Miculan M."/>
            <person name="Barakat A."/>
            <person name="Testolin R."/>
            <person name="Stella A."/>
            <person name="Tartarini S."/>
            <person name="Tonutti P."/>
            <person name="Arus P."/>
            <person name="Orellana A."/>
            <person name="Wells C."/>
            <person name="Main D."/>
            <person name="Vizzotto G."/>
            <person name="Silva H."/>
            <person name="Salamini F."/>
            <person name="Schmutz J."/>
            <person name="Morgante M."/>
            <person name="Rokhsar D.S."/>
        </authorList>
    </citation>
    <scope>NUCLEOTIDE SEQUENCE [LARGE SCALE GENOMIC DNA]</scope>
    <source>
        <strain evidence="3">cv. Nemared</strain>
    </source>
</reference>
<dbReference type="SUPFAM" id="SSF52266">
    <property type="entry name" value="SGNH hydrolase"/>
    <property type="match status" value="1"/>
</dbReference>
<dbReference type="eggNOG" id="KOG3035">
    <property type="taxonomic scope" value="Eukaryota"/>
</dbReference>
<dbReference type="InterPro" id="IPR045136">
    <property type="entry name" value="Iah1-like"/>
</dbReference>
<feature type="region of interest" description="Disordered" evidence="1">
    <location>
        <begin position="65"/>
        <end position="101"/>
    </location>
</feature>
<name>A0A251QBQ7_PRUPE</name>
<evidence type="ECO:0000313" key="3">
    <source>
        <dbReference type="Proteomes" id="UP000006882"/>
    </source>
</evidence>
<dbReference type="PANTHER" id="PTHR14209:SF19">
    <property type="entry name" value="ISOAMYL ACETATE-HYDROLYZING ESTERASE 1 HOMOLOG"/>
    <property type="match status" value="1"/>
</dbReference>
<feature type="compositionally biased region" description="Basic residues" evidence="1">
    <location>
        <begin position="86"/>
        <end position="101"/>
    </location>
</feature>
<dbReference type="Gramene" id="ONI21276">
    <property type="protein sequence ID" value="ONI21276"/>
    <property type="gene ID" value="PRUPE_2G057300"/>
</dbReference>
<protein>
    <recommendedName>
        <fullName evidence="4">SGNH hydrolase-type esterase domain-containing protein</fullName>
    </recommendedName>
</protein>
<dbReference type="InterPro" id="IPR036514">
    <property type="entry name" value="SGNH_hydro_sf"/>
</dbReference>
<dbReference type="AlphaFoldDB" id="A0A251QBQ7"/>
<proteinExistence type="predicted"/>
<keyword evidence="3" id="KW-1185">Reference proteome</keyword>
<dbReference type="Gene3D" id="3.40.50.1110">
    <property type="entry name" value="SGNH hydrolase"/>
    <property type="match status" value="1"/>
</dbReference>
<accession>A0A251QBQ7</accession>
<organism evidence="2 3">
    <name type="scientific">Prunus persica</name>
    <name type="common">Peach</name>
    <name type="synonym">Amygdalus persica</name>
    <dbReference type="NCBI Taxonomy" id="3760"/>
    <lineage>
        <taxon>Eukaryota</taxon>
        <taxon>Viridiplantae</taxon>
        <taxon>Streptophyta</taxon>
        <taxon>Embryophyta</taxon>
        <taxon>Tracheophyta</taxon>
        <taxon>Spermatophyta</taxon>
        <taxon>Magnoliopsida</taxon>
        <taxon>eudicotyledons</taxon>
        <taxon>Gunneridae</taxon>
        <taxon>Pentapetalae</taxon>
        <taxon>rosids</taxon>
        <taxon>fabids</taxon>
        <taxon>Rosales</taxon>
        <taxon>Rosaceae</taxon>
        <taxon>Amygdaloideae</taxon>
        <taxon>Amygdaleae</taxon>
        <taxon>Prunus</taxon>
    </lineage>
</organism>
<sequence>MRPKIYLLGDSITKESFGDGGWGASLAHLFSRTVDVGLRGYSGYKFWTGSFRAVKEKDTHWKFLKEKDHSEKQGHSQRDHSEKARALRKRSNSKPTDRKKK</sequence>
<dbReference type="EMBL" id="CM007652">
    <property type="protein sequence ID" value="ONI21276.1"/>
    <property type="molecule type" value="Genomic_DNA"/>
</dbReference>
<evidence type="ECO:0000313" key="2">
    <source>
        <dbReference type="EMBL" id="ONI21276.1"/>
    </source>
</evidence>
<feature type="compositionally biased region" description="Basic and acidic residues" evidence="1">
    <location>
        <begin position="65"/>
        <end position="85"/>
    </location>
</feature>
<evidence type="ECO:0008006" key="4">
    <source>
        <dbReference type="Google" id="ProtNLM"/>
    </source>
</evidence>
<evidence type="ECO:0000256" key="1">
    <source>
        <dbReference type="SAM" id="MobiDB-lite"/>
    </source>
</evidence>
<dbReference type="PANTHER" id="PTHR14209">
    <property type="entry name" value="ISOAMYL ACETATE-HYDROLYZING ESTERASE 1"/>
    <property type="match status" value="1"/>
</dbReference>
<dbReference type="Proteomes" id="UP000006882">
    <property type="component" value="Chromosome G2"/>
</dbReference>
<gene>
    <name evidence="2" type="ORF">PRUPE_2G057300</name>
</gene>